<accession>A0A9N9HIF6</accession>
<keyword evidence="2" id="KW-1185">Reference proteome</keyword>
<comment type="caution">
    <text evidence="1">The sequence shown here is derived from an EMBL/GenBank/DDBJ whole genome shotgun (WGS) entry which is preliminary data.</text>
</comment>
<dbReference type="EMBL" id="CAJVPY010007284">
    <property type="protein sequence ID" value="CAG8678105.1"/>
    <property type="molecule type" value="Genomic_DNA"/>
</dbReference>
<gene>
    <name evidence="1" type="ORF">DERYTH_LOCUS11637</name>
</gene>
<evidence type="ECO:0000313" key="2">
    <source>
        <dbReference type="Proteomes" id="UP000789405"/>
    </source>
</evidence>
<name>A0A9N9HIF6_9GLOM</name>
<evidence type="ECO:0000313" key="1">
    <source>
        <dbReference type="EMBL" id="CAG8678105.1"/>
    </source>
</evidence>
<dbReference type="AlphaFoldDB" id="A0A9N9HIF6"/>
<dbReference type="OrthoDB" id="2306966at2759"/>
<reference evidence="1" key="1">
    <citation type="submission" date="2021-06" db="EMBL/GenBank/DDBJ databases">
        <authorList>
            <person name="Kallberg Y."/>
            <person name="Tangrot J."/>
            <person name="Rosling A."/>
        </authorList>
    </citation>
    <scope>NUCLEOTIDE SEQUENCE</scope>
    <source>
        <strain evidence="1">MA453B</strain>
    </source>
</reference>
<protein>
    <submittedName>
        <fullName evidence="1">18750_t:CDS:1</fullName>
    </submittedName>
</protein>
<feature type="non-terminal residue" evidence="1">
    <location>
        <position position="182"/>
    </location>
</feature>
<proteinExistence type="predicted"/>
<dbReference type="Proteomes" id="UP000789405">
    <property type="component" value="Unassembled WGS sequence"/>
</dbReference>
<organism evidence="1 2">
    <name type="scientific">Dentiscutata erythropus</name>
    <dbReference type="NCBI Taxonomy" id="1348616"/>
    <lineage>
        <taxon>Eukaryota</taxon>
        <taxon>Fungi</taxon>
        <taxon>Fungi incertae sedis</taxon>
        <taxon>Mucoromycota</taxon>
        <taxon>Glomeromycotina</taxon>
        <taxon>Glomeromycetes</taxon>
        <taxon>Diversisporales</taxon>
        <taxon>Gigasporaceae</taxon>
        <taxon>Dentiscutata</taxon>
    </lineage>
</organism>
<sequence>QPINYSEIITVYKLLDNKLQAQLLELLGHVVLHSGTNEVEFDNKNIIESKKLQLDILENILDNMETNHIYATVYNTKCIHEIFSVHKVERDLSKEIKCLDFSMCCLGICAFRCQDTDDIKFVIIAGLHFCCVDGQKWEPYTYIFDIDEGKQIHYLKKSLEVHLSIINAKQERNDHSTYKGEK</sequence>